<proteinExistence type="predicted"/>
<organism evidence="1 2">
    <name type="scientific">Thalassomonas viridans</name>
    <dbReference type="NCBI Taxonomy" id="137584"/>
    <lineage>
        <taxon>Bacteria</taxon>
        <taxon>Pseudomonadati</taxon>
        <taxon>Pseudomonadota</taxon>
        <taxon>Gammaproteobacteria</taxon>
        <taxon>Alteromonadales</taxon>
        <taxon>Colwelliaceae</taxon>
        <taxon>Thalassomonas</taxon>
    </lineage>
</organism>
<dbReference type="Pfam" id="PF19795">
    <property type="entry name" value="DUF6279"/>
    <property type="match status" value="1"/>
</dbReference>
<keyword evidence="2" id="KW-1185">Reference proteome</keyword>
<dbReference type="EMBL" id="CP059733">
    <property type="protein sequence ID" value="WDE06768.1"/>
    <property type="molecule type" value="Genomic_DNA"/>
</dbReference>
<gene>
    <name evidence="1" type="ORF">SG34_007655</name>
</gene>
<dbReference type="RefSeq" id="WP_044838362.1">
    <property type="nucleotide sequence ID" value="NZ_CP059733.1"/>
</dbReference>
<dbReference type="PROSITE" id="PS51257">
    <property type="entry name" value="PROKAR_LIPOPROTEIN"/>
    <property type="match status" value="1"/>
</dbReference>
<dbReference type="Proteomes" id="UP000032352">
    <property type="component" value="Chromosome"/>
</dbReference>
<accession>A0AAE9Z535</accession>
<protein>
    <recommendedName>
        <fullName evidence="3">Lipoprotein</fullName>
    </recommendedName>
</protein>
<dbReference type="KEGG" id="tvd:SG34_007655"/>
<reference evidence="1 2" key="2">
    <citation type="journal article" date="2022" name="Mar. Drugs">
        <title>Bioassay-Guided Fractionation Leads to the Detection of Cholic Acid Generated by the Rare Thalassomonas sp.</title>
        <authorList>
            <person name="Pheiffer F."/>
            <person name="Schneider Y.K."/>
            <person name="Hansen E.H."/>
            <person name="Andersen J.H."/>
            <person name="Isaksson J."/>
            <person name="Busche T."/>
            <person name="R C."/>
            <person name="Kalinowski J."/>
            <person name="Zyl L.V."/>
            <person name="Trindade M."/>
        </authorList>
    </citation>
    <scope>NUCLEOTIDE SEQUENCE [LARGE SCALE GENOMIC DNA]</scope>
    <source>
        <strain evidence="1 2">XOM25</strain>
    </source>
</reference>
<name>A0AAE9Z535_9GAMM</name>
<dbReference type="InterPro" id="IPR016875">
    <property type="entry name" value="UCP028200"/>
</dbReference>
<evidence type="ECO:0000313" key="1">
    <source>
        <dbReference type="EMBL" id="WDE06768.1"/>
    </source>
</evidence>
<dbReference type="AlphaFoldDB" id="A0AAE9Z535"/>
<evidence type="ECO:0000313" key="2">
    <source>
        <dbReference type="Proteomes" id="UP000032352"/>
    </source>
</evidence>
<dbReference type="PIRSF" id="PIRSF028200">
    <property type="entry name" value="UCP028200"/>
    <property type="match status" value="1"/>
</dbReference>
<evidence type="ECO:0008006" key="3">
    <source>
        <dbReference type="Google" id="ProtNLM"/>
    </source>
</evidence>
<sequence length="284" mass="34383">MKKRLYAFLLLIPLVLGGCSTQFIYNNLDWLIHWYLDDYIELNKSQKKQFDTKMQLWLNWHKKSELARYQVQLEQIKNEINEPVTTPGQWLHHTQQARQHWFRFRDTLSPDLLELAMELDNKQIHEFFASLEQEIQEKLQEWQQERNGLDQQGLLKRRTEEIIEKIKPWTGKLTGEQKQIVAWYSPQYQSSFRLFLQYRRTWQARAKALLLDRQSPDFKKHFLQLLTEPERLRSPELKQLLAANHEIRAQLMSNLHATLTPRQQKRLNRKLDNLIADLRELQEE</sequence>
<reference evidence="1 2" key="1">
    <citation type="journal article" date="2015" name="Genome Announc.">
        <title>Draft Genome Sequences of Marine Isolates of Thalassomonas viridans and Thalassomonas actiniarum.</title>
        <authorList>
            <person name="Olonade I."/>
            <person name="van Zyl L.J."/>
            <person name="Trindade M."/>
        </authorList>
    </citation>
    <scope>NUCLEOTIDE SEQUENCE [LARGE SCALE GENOMIC DNA]</scope>
    <source>
        <strain evidence="1 2">XOM25</strain>
    </source>
</reference>